<dbReference type="SUPFAM" id="SSF89550">
    <property type="entry name" value="PHP domain-like"/>
    <property type="match status" value="1"/>
</dbReference>
<dbReference type="Proteomes" id="UP000293638">
    <property type="component" value="Unassembled WGS sequence"/>
</dbReference>
<feature type="domain" description="Polymerase/histidinol phosphatase N-terminal" evidence="1">
    <location>
        <begin position="105"/>
        <end position="184"/>
    </location>
</feature>
<dbReference type="SMART" id="SM00481">
    <property type="entry name" value="POLIIIAc"/>
    <property type="match status" value="1"/>
</dbReference>
<gene>
    <name evidence="2" type="ORF">EV189_1437</name>
</gene>
<evidence type="ECO:0000313" key="3">
    <source>
        <dbReference type="Proteomes" id="UP000293638"/>
    </source>
</evidence>
<dbReference type="PIRSF" id="PIRSF036978">
    <property type="entry name" value="UCP036978_PHPhdr"/>
    <property type="match status" value="1"/>
</dbReference>
<dbReference type="Pfam" id="PF14716">
    <property type="entry name" value="HHH_8"/>
    <property type="match status" value="1"/>
</dbReference>
<dbReference type="SUPFAM" id="SSF47802">
    <property type="entry name" value="DNA polymerase beta, N-terminal domain-like"/>
    <property type="match status" value="1"/>
</dbReference>
<evidence type="ECO:0000313" key="2">
    <source>
        <dbReference type="EMBL" id="RZS89666.1"/>
    </source>
</evidence>
<reference evidence="2 3" key="1">
    <citation type="submission" date="2019-02" db="EMBL/GenBank/DDBJ databases">
        <title>Genomic Encyclopedia of Type Strains, Phase IV (KMG-IV): sequencing the most valuable type-strain genomes for metagenomic binning, comparative biology and taxonomic classification.</title>
        <authorList>
            <person name="Goeker M."/>
        </authorList>
    </citation>
    <scope>NUCLEOTIDE SEQUENCE [LARGE SCALE GENOMIC DNA]</scope>
    <source>
        <strain evidence="2 3">DSM 45622</strain>
    </source>
</reference>
<dbReference type="InterPro" id="IPR027421">
    <property type="entry name" value="DNA_pol_lamdba_lyase_dom_sf"/>
</dbReference>
<dbReference type="RefSeq" id="WP_130492240.1">
    <property type="nucleotide sequence ID" value="NZ_SGXD01000002.1"/>
</dbReference>
<dbReference type="Pfam" id="PF02811">
    <property type="entry name" value="PHP"/>
    <property type="match status" value="1"/>
</dbReference>
<keyword evidence="2" id="KW-0378">Hydrolase</keyword>
<dbReference type="FunFam" id="3.20.20.140:FF:000047">
    <property type="entry name" value="PHP domain-containing protein"/>
    <property type="match status" value="1"/>
</dbReference>
<dbReference type="Gene3D" id="3.20.20.140">
    <property type="entry name" value="Metal-dependent hydrolases"/>
    <property type="match status" value="1"/>
</dbReference>
<comment type="caution">
    <text evidence="2">The sequence shown here is derived from an EMBL/GenBank/DDBJ whole genome shotgun (WGS) entry which is preliminary data.</text>
</comment>
<dbReference type="InterPro" id="IPR050243">
    <property type="entry name" value="PHP_phosphatase"/>
</dbReference>
<dbReference type="NCBIfam" id="NF005928">
    <property type="entry name" value="PRK07945.1"/>
    <property type="match status" value="1"/>
</dbReference>
<protein>
    <submittedName>
        <fullName evidence="2">Putative hydrolase</fullName>
    </submittedName>
</protein>
<dbReference type="GO" id="GO:0005829">
    <property type="term" value="C:cytosol"/>
    <property type="evidence" value="ECO:0007669"/>
    <property type="project" value="TreeGrafter"/>
</dbReference>
<dbReference type="OrthoDB" id="9808747at2"/>
<sequence>MADRQWDPVEALGRIAFLLERAHEPTYRVRAFRTAAETLQALPPGELERRVQAGSLQALKGIGKATAGVVEEALRGEVPAYLARLEAEAPPSVAGGDELRRLLRGDLHTHSDWSDGGSPPAEMAAAARSLGHAYAALTDHSPRLTVANGLSPERLRRQLDVVAEINAGYDDFRLLTGIEVDITEEGGLDQTDELLGRLDVVVASVHSKLRAPSSEMTPRMLGAVRDRHTDVLGHCTGRNVTPQGRGGRVRPPSEFDADAVFAACAEHGVAVEINCRPERLDPPKALLRKAIDAGCLFSVDTDAHAPGQLDWQPFGCERAVECGVPPERIVNTWPLEQLLAWTRRHD</sequence>
<dbReference type="Gene3D" id="1.10.150.110">
    <property type="entry name" value="DNA polymerase beta, N-terminal domain-like"/>
    <property type="match status" value="1"/>
</dbReference>
<dbReference type="PANTHER" id="PTHR36928">
    <property type="entry name" value="PHOSPHATASE YCDX-RELATED"/>
    <property type="match status" value="1"/>
</dbReference>
<organism evidence="2 3">
    <name type="scientific">Motilibacter rhizosphaerae</name>
    <dbReference type="NCBI Taxonomy" id="598652"/>
    <lineage>
        <taxon>Bacteria</taxon>
        <taxon>Bacillati</taxon>
        <taxon>Actinomycetota</taxon>
        <taxon>Actinomycetes</taxon>
        <taxon>Motilibacterales</taxon>
        <taxon>Motilibacteraceae</taxon>
        <taxon>Motilibacter</taxon>
    </lineage>
</organism>
<dbReference type="GO" id="GO:0042578">
    <property type="term" value="F:phosphoric ester hydrolase activity"/>
    <property type="evidence" value="ECO:0007669"/>
    <property type="project" value="TreeGrafter"/>
</dbReference>
<dbReference type="EMBL" id="SGXD01000002">
    <property type="protein sequence ID" value="RZS89666.1"/>
    <property type="molecule type" value="Genomic_DNA"/>
</dbReference>
<dbReference type="InterPro" id="IPR017078">
    <property type="entry name" value="UCP036978_PHPhdr"/>
</dbReference>
<dbReference type="InterPro" id="IPR016195">
    <property type="entry name" value="Pol/histidinol_Pase-like"/>
</dbReference>
<accession>A0A4Q7NRH0</accession>
<dbReference type="CDD" id="cd07436">
    <property type="entry name" value="PHP_PolX"/>
    <property type="match status" value="1"/>
</dbReference>
<name>A0A4Q7NRH0_9ACTN</name>
<keyword evidence="3" id="KW-1185">Reference proteome</keyword>
<dbReference type="PANTHER" id="PTHR36928:SF1">
    <property type="entry name" value="PHOSPHATASE YCDX-RELATED"/>
    <property type="match status" value="1"/>
</dbReference>
<dbReference type="InterPro" id="IPR010996">
    <property type="entry name" value="HHH_MUS81"/>
</dbReference>
<dbReference type="InterPro" id="IPR004013">
    <property type="entry name" value="PHP_dom"/>
</dbReference>
<proteinExistence type="predicted"/>
<dbReference type="InterPro" id="IPR003141">
    <property type="entry name" value="Pol/His_phosphatase_N"/>
</dbReference>
<dbReference type="InterPro" id="IPR047967">
    <property type="entry name" value="PolX_PHP"/>
</dbReference>
<dbReference type="AlphaFoldDB" id="A0A4Q7NRH0"/>
<dbReference type="GO" id="GO:0008270">
    <property type="term" value="F:zinc ion binding"/>
    <property type="evidence" value="ECO:0007669"/>
    <property type="project" value="TreeGrafter"/>
</dbReference>
<evidence type="ECO:0000259" key="1">
    <source>
        <dbReference type="SMART" id="SM00481"/>
    </source>
</evidence>